<dbReference type="InterPro" id="IPR052341">
    <property type="entry name" value="LOG_family_nucleotidases"/>
</dbReference>
<dbReference type="InterPro" id="IPR031100">
    <property type="entry name" value="LOG_fam"/>
</dbReference>
<evidence type="ECO:0000256" key="1">
    <source>
        <dbReference type="RuleBase" id="RU363015"/>
    </source>
</evidence>
<evidence type="ECO:0000313" key="4">
    <source>
        <dbReference type="Proteomes" id="UP000176493"/>
    </source>
</evidence>
<comment type="similarity">
    <text evidence="1">Belongs to the LOG family.</text>
</comment>
<name>A0A1G2MG82_9BACT</name>
<sequence length="246" mass="28067">MQEVRGNTQESEHLPEPMSKEVMTEQIKSRVSRIDRELLSAFEFITSFPRSVTFFGSSRCTEGSEHYAEARRLAKRIALELRYTVLTGGSTGIMEAANRGAFEASGESVGINIKLPRRQGGNGYTTASIDVSYFFVRKLALLYAAEAYILFPGGFGTLDEFFELVTLMQTRKIRRVPIFLVGKDYWQPLLRFLREDVYEIHKAVEKSDLALYKIAESDDDIIEAIRRVPVHDGMRHRRVKELKTTS</sequence>
<protein>
    <recommendedName>
        <fullName evidence="1">Cytokinin riboside 5'-monophosphate phosphoribohydrolase</fullName>
        <ecNumber evidence="1">3.2.2.n1</ecNumber>
    </recommendedName>
</protein>
<dbReference type="PANTHER" id="PTHR43393:SF3">
    <property type="entry name" value="LYSINE DECARBOXYLASE-LIKE PROTEIN"/>
    <property type="match status" value="1"/>
</dbReference>
<organism evidence="3 4">
    <name type="scientific">Candidatus Taylorbacteria bacterium RIFCSPHIGHO2_02_49_25</name>
    <dbReference type="NCBI Taxonomy" id="1802305"/>
    <lineage>
        <taxon>Bacteria</taxon>
        <taxon>Candidatus Tayloriibacteriota</taxon>
    </lineage>
</organism>
<dbReference type="NCBIfam" id="TIGR00730">
    <property type="entry name" value="Rossman fold protein, TIGR00730 family"/>
    <property type="match status" value="1"/>
</dbReference>
<evidence type="ECO:0000313" key="3">
    <source>
        <dbReference type="EMBL" id="OHA22887.1"/>
    </source>
</evidence>
<dbReference type="Pfam" id="PF03641">
    <property type="entry name" value="Lysine_decarbox"/>
    <property type="match status" value="1"/>
</dbReference>
<dbReference type="Gene3D" id="3.40.50.450">
    <property type="match status" value="1"/>
</dbReference>
<proteinExistence type="inferred from homology"/>
<reference evidence="3 4" key="1">
    <citation type="journal article" date="2016" name="Nat. Commun.">
        <title>Thousands of microbial genomes shed light on interconnected biogeochemical processes in an aquifer system.</title>
        <authorList>
            <person name="Anantharaman K."/>
            <person name="Brown C.T."/>
            <person name="Hug L.A."/>
            <person name="Sharon I."/>
            <person name="Castelle C.J."/>
            <person name="Probst A.J."/>
            <person name="Thomas B.C."/>
            <person name="Singh A."/>
            <person name="Wilkins M.J."/>
            <person name="Karaoz U."/>
            <person name="Brodie E.L."/>
            <person name="Williams K.H."/>
            <person name="Hubbard S.S."/>
            <person name="Banfield J.F."/>
        </authorList>
    </citation>
    <scope>NUCLEOTIDE SEQUENCE [LARGE SCALE GENOMIC DNA]</scope>
</reference>
<dbReference type="Proteomes" id="UP000176493">
    <property type="component" value="Unassembled WGS sequence"/>
</dbReference>
<feature type="region of interest" description="Disordered" evidence="2">
    <location>
        <begin position="1"/>
        <end position="23"/>
    </location>
</feature>
<evidence type="ECO:0000256" key="2">
    <source>
        <dbReference type="SAM" id="MobiDB-lite"/>
    </source>
</evidence>
<dbReference type="PANTHER" id="PTHR43393">
    <property type="entry name" value="CYTOKININ RIBOSIDE 5'-MONOPHOSPHATE PHOSPHORIBOHYDROLASE"/>
    <property type="match status" value="1"/>
</dbReference>
<dbReference type="InterPro" id="IPR005269">
    <property type="entry name" value="LOG"/>
</dbReference>
<dbReference type="AlphaFoldDB" id="A0A1G2MG82"/>
<dbReference type="EMBL" id="MHRJ01000019">
    <property type="protein sequence ID" value="OHA22887.1"/>
    <property type="molecule type" value="Genomic_DNA"/>
</dbReference>
<dbReference type="SUPFAM" id="SSF102405">
    <property type="entry name" value="MCP/YpsA-like"/>
    <property type="match status" value="1"/>
</dbReference>
<gene>
    <name evidence="3" type="ORF">A2W52_03175</name>
</gene>
<keyword evidence="1" id="KW-0378">Hydrolase</keyword>
<dbReference type="EC" id="3.2.2.n1" evidence="1"/>
<comment type="caution">
    <text evidence="3">The sequence shown here is derived from an EMBL/GenBank/DDBJ whole genome shotgun (WGS) entry which is preliminary data.</text>
</comment>
<dbReference type="GO" id="GO:0016787">
    <property type="term" value="F:hydrolase activity"/>
    <property type="evidence" value="ECO:0007669"/>
    <property type="project" value="UniProtKB-KW"/>
</dbReference>
<dbReference type="GO" id="GO:0009691">
    <property type="term" value="P:cytokinin biosynthetic process"/>
    <property type="evidence" value="ECO:0007669"/>
    <property type="project" value="UniProtKB-UniRule"/>
</dbReference>
<accession>A0A1G2MG82</accession>
<dbReference type="GO" id="GO:0005829">
    <property type="term" value="C:cytosol"/>
    <property type="evidence" value="ECO:0007669"/>
    <property type="project" value="TreeGrafter"/>
</dbReference>
<feature type="compositionally biased region" description="Basic and acidic residues" evidence="2">
    <location>
        <begin position="10"/>
        <end position="23"/>
    </location>
</feature>
<keyword evidence="1" id="KW-0203">Cytokinin biosynthesis</keyword>